<dbReference type="Gene3D" id="1.10.287.3610">
    <property type="match status" value="1"/>
</dbReference>
<keyword evidence="12 19" id="KW-0472">Membrane</keyword>
<dbReference type="GO" id="GO:0005886">
    <property type="term" value="C:plasma membrane"/>
    <property type="evidence" value="ECO:0007669"/>
    <property type="project" value="UniProtKB-SubCell"/>
</dbReference>
<evidence type="ECO:0000256" key="9">
    <source>
        <dbReference type="ARBA" id="ARBA00022840"/>
    </source>
</evidence>
<feature type="transmembrane region" description="Helical" evidence="19">
    <location>
        <begin position="122"/>
        <end position="142"/>
    </location>
</feature>
<dbReference type="InterPro" id="IPR033717">
    <property type="entry name" value="UDPK"/>
</dbReference>
<evidence type="ECO:0000256" key="1">
    <source>
        <dbReference type="ARBA" id="ARBA00004651"/>
    </source>
</evidence>
<dbReference type="GO" id="GO:0016301">
    <property type="term" value="F:kinase activity"/>
    <property type="evidence" value="ECO:0007669"/>
    <property type="project" value="UniProtKB-KW"/>
</dbReference>
<keyword evidence="5" id="KW-0808">Transferase</keyword>
<dbReference type="InterPro" id="IPR000829">
    <property type="entry name" value="DAGK"/>
</dbReference>
<comment type="caution">
    <text evidence="20">The sequence shown here is derived from an EMBL/GenBank/DDBJ whole genome shotgun (WGS) entry which is preliminary data.</text>
</comment>
<keyword evidence="3" id="KW-1003">Cell membrane</keyword>
<feature type="active site" description="Proton acceptor" evidence="15">
    <location>
        <position position="93"/>
    </location>
</feature>
<dbReference type="GO" id="GO:0005524">
    <property type="term" value="F:ATP binding"/>
    <property type="evidence" value="ECO:0007669"/>
    <property type="project" value="UniProtKB-KW"/>
</dbReference>
<evidence type="ECO:0000313" key="20">
    <source>
        <dbReference type="EMBL" id="MCM1983321.1"/>
    </source>
</evidence>
<evidence type="ECO:0000256" key="17">
    <source>
        <dbReference type="PIRSR" id="PIRSR600829-3"/>
    </source>
</evidence>
<dbReference type="PANTHER" id="PTHR34299:SF1">
    <property type="entry name" value="DIACYLGLYCEROL KINASE"/>
    <property type="match status" value="1"/>
</dbReference>
<name>A0ABD4T4G0_9CYAN</name>
<dbReference type="GO" id="GO:0008654">
    <property type="term" value="P:phospholipid biosynthetic process"/>
    <property type="evidence" value="ECO:0007669"/>
    <property type="project" value="UniProtKB-KW"/>
</dbReference>
<feature type="binding site" evidence="18">
    <location>
        <position position="100"/>
    </location>
    <ligand>
        <name>a divalent metal cation</name>
        <dbReference type="ChEBI" id="CHEBI:60240"/>
    </ligand>
</feature>
<dbReference type="CDD" id="cd14265">
    <property type="entry name" value="UDPK_IM_like"/>
    <property type="match status" value="1"/>
</dbReference>
<evidence type="ECO:0000256" key="14">
    <source>
        <dbReference type="ARBA" id="ARBA00023264"/>
    </source>
</evidence>
<comment type="similarity">
    <text evidence="2">Belongs to the bacterial diacylglycerol kinase family.</text>
</comment>
<comment type="cofactor">
    <cofactor evidence="18">
        <name>Mg(2+)</name>
        <dbReference type="ChEBI" id="CHEBI:18420"/>
    </cofactor>
    <text evidence="18">Mn(2+), Zn(2+), Cd(2+) and Co(2+) support activity to lesser extents.</text>
</comment>
<keyword evidence="4" id="KW-0444">Lipid biosynthesis</keyword>
<feature type="binding site" evidence="17">
    <location>
        <position position="40"/>
    </location>
    <ligand>
        <name>ATP</name>
        <dbReference type="ChEBI" id="CHEBI:30616"/>
    </ligand>
</feature>
<evidence type="ECO:0000256" key="3">
    <source>
        <dbReference type="ARBA" id="ARBA00022475"/>
    </source>
</evidence>
<evidence type="ECO:0000256" key="2">
    <source>
        <dbReference type="ARBA" id="ARBA00005967"/>
    </source>
</evidence>
<evidence type="ECO:0000256" key="18">
    <source>
        <dbReference type="PIRSR" id="PIRSR600829-4"/>
    </source>
</evidence>
<keyword evidence="7 17" id="KW-0547">Nucleotide-binding</keyword>
<feature type="binding site" evidence="16">
    <location>
        <position position="93"/>
    </location>
    <ligand>
        <name>substrate</name>
    </ligand>
</feature>
<feature type="binding site" evidence="17">
    <location>
        <begin position="119"/>
        <end position="120"/>
    </location>
    <ligand>
        <name>ATP</name>
        <dbReference type="ChEBI" id="CHEBI:30616"/>
    </ligand>
</feature>
<dbReference type="EMBL" id="JTHE03000061">
    <property type="protein sequence ID" value="MCM1983321.1"/>
    <property type="molecule type" value="Genomic_DNA"/>
</dbReference>
<dbReference type="PANTHER" id="PTHR34299">
    <property type="entry name" value="DIACYLGLYCEROL KINASE"/>
    <property type="match status" value="1"/>
</dbReference>
<evidence type="ECO:0000256" key="12">
    <source>
        <dbReference type="ARBA" id="ARBA00023136"/>
    </source>
</evidence>
<dbReference type="AlphaFoldDB" id="A0ABD4T4G0"/>
<evidence type="ECO:0000256" key="11">
    <source>
        <dbReference type="ARBA" id="ARBA00023098"/>
    </source>
</evidence>
<keyword evidence="18" id="KW-0479">Metal-binding</keyword>
<evidence type="ECO:0000256" key="13">
    <source>
        <dbReference type="ARBA" id="ARBA00023209"/>
    </source>
</evidence>
<evidence type="ECO:0000256" key="7">
    <source>
        <dbReference type="ARBA" id="ARBA00022741"/>
    </source>
</evidence>
<evidence type="ECO:0000256" key="5">
    <source>
        <dbReference type="ARBA" id="ARBA00022679"/>
    </source>
</evidence>
<keyword evidence="14" id="KW-1208">Phospholipid metabolism</keyword>
<dbReference type="Proteomes" id="UP000031561">
    <property type="component" value="Unassembled WGS sequence"/>
</dbReference>
<dbReference type="InterPro" id="IPR036945">
    <property type="entry name" value="DAGK_sf"/>
</dbReference>
<keyword evidence="18" id="KW-0460">Magnesium</keyword>
<feature type="transmembrane region" description="Helical" evidence="19">
    <location>
        <begin position="30"/>
        <end position="49"/>
    </location>
</feature>
<gene>
    <name evidence="20" type="ORF">QQ91_0010885</name>
</gene>
<keyword evidence="13" id="KW-0594">Phospholipid biosynthesis</keyword>
<evidence type="ECO:0000256" key="8">
    <source>
        <dbReference type="ARBA" id="ARBA00022777"/>
    </source>
</evidence>
<accession>A0ABD4T4G0</accession>
<feature type="binding site" evidence="17">
    <location>
        <position position="100"/>
    </location>
    <ligand>
        <name>ATP</name>
        <dbReference type="ChEBI" id="CHEBI:30616"/>
    </ligand>
</feature>
<evidence type="ECO:0000313" key="21">
    <source>
        <dbReference type="Proteomes" id="UP000031561"/>
    </source>
</evidence>
<reference evidence="20 21" key="1">
    <citation type="journal article" date="2015" name="Genome Announc.">
        <title>Draft Genome Sequence of Filamentous Marine Cyanobacterium Lyngbya confervoides Strain BDU141951.</title>
        <authorList>
            <person name="Chandrababunaidu M.M."/>
            <person name="Sen D."/>
            <person name="Tripathy S."/>
        </authorList>
    </citation>
    <scope>NUCLEOTIDE SEQUENCE [LARGE SCALE GENOMIC DNA]</scope>
    <source>
        <strain evidence="20 21">BDU141951</strain>
    </source>
</reference>
<organism evidence="20 21">
    <name type="scientific">Lyngbya confervoides BDU141951</name>
    <dbReference type="NCBI Taxonomy" id="1574623"/>
    <lineage>
        <taxon>Bacteria</taxon>
        <taxon>Bacillati</taxon>
        <taxon>Cyanobacteriota</taxon>
        <taxon>Cyanophyceae</taxon>
        <taxon>Oscillatoriophycideae</taxon>
        <taxon>Oscillatoriales</taxon>
        <taxon>Microcoleaceae</taxon>
        <taxon>Lyngbya</taxon>
    </lineage>
</organism>
<keyword evidence="9 17" id="KW-0067">ATP-binding</keyword>
<proteinExistence type="inferred from homology"/>
<evidence type="ECO:0000256" key="4">
    <source>
        <dbReference type="ARBA" id="ARBA00022516"/>
    </source>
</evidence>
<dbReference type="RefSeq" id="WP_166274998.1">
    <property type="nucleotide sequence ID" value="NZ_JTHE03000061.1"/>
</dbReference>
<keyword evidence="11" id="KW-0443">Lipid metabolism</keyword>
<keyword evidence="6 19" id="KW-0812">Transmembrane</keyword>
<evidence type="ECO:0000256" key="16">
    <source>
        <dbReference type="PIRSR" id="PIRSR600829-2"/>
    </source>
</evidence>
<protein>
    <submittedName>
        <fullName evidence="20">Diacylglycerol kinase family protein</fullName>
    </submittedName>
</protein>
<keyword evidence="10 19" id="KW-1133">Transmembrane helix</keyword>
<keyword evidence="21" id="KW-1185">Reference proteome</keyword>
<evidence type="ECO:0000256" key="10">
    <source>
        <dbReference type="ARBA" id="ARBA00022989"/>
    </source>
</evidence>
<keyword evidence="8 20" id="KW-0418">Kinase</keyword>
<dbReference type="Pfam" id="PF01219">
    <property type="entry name" value="DAGK_prokar"/>
    <property type="match status" value="1"/>
</dbReference>
<dbReference type="PROSITE" id="PS01069">
    <property type="entry name" value="DAGK_PROKAR"/>
    <property type="match status" value="1"/>
</dbReference>
<evidence type="ECO:0000256" key="6">
    <source>
        <dbReference type="ARBA" id="ARBA00022692"/>
    </source>
</evidence>
<evidence type="ECO:0000256" key="15">
    <source>
        <dbReference type="PIRSR" id="PIRSR600829-1"/>
    </source>
</evidence>
<sequence length="149" mass="16085">MTEKLIASPPPVLKRPSRPYREPRERAYKVAHNLLVSFRYAGAGLVYAFFTQRNFRIHALVGTLAMSLGLLLEVSNVELAVIALTSALVMAMELINTALEAVVDLTVGSDFHELAKIAKDCAAAAVLMLAIAALTIAGFLLLPPLLNDL</sequence>
<comment type="subcellular location">
    <subcellularLocation>
        <location evidence="1">Cell membrane</location>
        <topology evidence="1">Multi-pass membrane protein</topology>
    </subcellularLocation>
</comment>
<evidence type="ECO:0000256" key="19">
    <source>
        <dbReference type="SAM" id="Phobius"/>
    </source>
</evidence>